<evidence type="ECO:0000256" key="2">
    <source>
        <dbReference type="ARBA" id="ARBA00022692"/>
    </source>
</evidence>
<feature type="transmembrane region" description="Helical" evidence="5">
    <location>
        <begin position="367"/>
        <end position="384"/>
    </location>
</feature>
<dbReference type="CDD" id="cd17370">
    <property type="entry name" value="MFS_MJ1317_like"/>
    <property type="match status" value="1"/>
</dbReference>
<feature type="transmembrane region" description="Helical" evidence="5">
    <location>
        <begin position="323"/>
        <end position="346"/>
    </location>
</feature>
<feature type="transmembrane region" description="Helical" evidence="5">
    <location>
        <begin position="390"/>
        <end position="409"/>
    </location>
</feature>
<dbReference type="InterPro" id="IPR011701">
    <property type="entry name" value="MFS"/>
</dbReference>
<evidence type="ECO:0000256" key="4">
    <source>
        <dbReference type="ARBA" id="ARBA00023136"/>
    </source>
</evidence>
<dbReference type="PROSITE" id="PS50850">
    <property type="entry name" value="MFS"/>
    <property type="match status" value="1"/>
</dbReference>
<evidence type="ECO:0000259" key="6">
    <source>
        <dbReference type="PROSITE" id="PS50850"/>
    </source>
</evidence>
<evidence type="ECO:0000313" key="7">
    <source>
        <dbReference type="EMBL" id="MFC6008847.1"/>
    </source>
</evidence>
<gene>
    <name evidence="7" type="ORF">ACFQDO_17065</name>
</gene>
<dbReference type="RefSeq" id="WP_345717386.1">
    <property type="nucleotide sequence ID" value="NZ_BAABFP010000007.1"/>
</dbReference>
<feature type="transmembrane region" description="Helical" evidence="5">
    <location>
        <begin position="156"/>
        <end position="176"/>
    </location>
</feature>
<dbReference type="Proteomes" id="UP001596189">
    <property type="component" value="Unassembled WGS sequence"/>
</dbReference>
<feature type="transmembrane region" description="Helical" evidence="5">
    <location>
        <begin position="101"/>
        <end position="122"/>
    </location>
</feature>
<sequence length="422" mass="43601">MYLSLREGRKTEGPAGGSGRVAGTVLLLGLVSLLTDVSSESVAAVLPLYLTGALGLSPLAYGFVDGVYQGASAVVRILGGWLADRGDHPKWVAVGGYGLSALTRLALLAVSGFAAVTAVVTVDRLGKGLRTAPRDAMIMAASDDATLGRAFGTHRALDTVGAAIGPLLAFVVLWQLPDSYHSVFVVSFAFAVVGLAVLVLAVPDLRPRRSRARGPASTPTPAPRPSLRLLRDPRLARLLLAAAVLGLLTVGDGFLYLSLQQRDDLATAWFPLLYVGTNLAYLALAIPLGRLGDRVGRAKVFLLGHVALLASYLAAAGPVGGATTLLCLLLLGTYYAATDGILAALSGRLTHPDVRASGIATAQTVQALARFASSLLFGLLWFTLGRTPALLVVAAALLVALLALGRLVLRLDRGGAAPVATP</sequence>
<feature type="transmembrane region" description="Helical" evidence="5">
    <location>
        <begin position="269"/>
        <end position="288"/>
    </location>
</feature>
<organism evidence="7 8">
    <name type="scientific">Angustibacter luteus</name>
    <dbReference type="NCBI Taxonomy" id="658456"/>
    <lineage>
        <taxon>Bacteria</taxon>
        <taxon>Bacillati</taxon>
        <taxon>Actinomycetota</taxon>
        <taxon>Actinomycetes</taxon>
        <taxon>Kineosporiales</taxon>
        <taxon>Kineosporiaceae</taxon>
    </lineage>
</organism>
<dbReference type="EMBL" id="JBHSRD010000008">
    <property type="protein sequence ID" value="MFC6008847.1"/>
    <property type="molecule type" value="Genomic_DNA"/>
</dbReference>
<keyword evidence="4 5" id="KW-0472">Membrane</keyword>
<keyword evidence="3 5" id="KW-1133">Transmembrane helix</keyword>
<name>A0ABW1JIZ8_9ACTN</name>
<dbReference type="InterPro" id="IPR020846">
    <property type="entry name" value="MFS_dom"/>
</dbReference>
<dbReference type="Pfam" id="PF07690">
    <property type="entry name" value="MFS_1"/>
    <property type="match status" value="1"/>
</dbReference>
<feature type="transmembrane region" description="Helical" evidence="5">
    <location>
        <begin position="182"/>
        <end position="203"/>
    </location>
</feature>
<dbReference type="PANTHER" id="PTHR23518:SF2">
    <property type="entry name" value="MAJOR FACILITATOR SUPERFAMILY TRANSPORTER"/>
    <property type="match status" value="1"/>
</dbReference>
<feature type="transmembrane region" description="Helical" evidence="5">
    <location>
        <begin position="300"/>
        <end position="317"/>
    </location>
</feature>
<dbReference type="SUPFAM" id="SSF103473">
    <property type="entry name" value="MFS general substrate transporter"/>
    <property type="match status" value="1"/>
</dbReference>
<protein>
    <submittedName>
        <fullName evidence="7">MFS transporter</fullName>
    </submittedName>
</protein>
<evidence type="ECO:0000256" key="3">
    <source>
        <dbReference type="ARBA" id="ARBA00022989"/>
    </source>
</evidence>
<accession>A0ABW1JIZ8</accession>
<reference evidence="8" key="1">
    <citation type="journal article" date="2019" name="Int. J. Syst. Evol. Microbiol.">
        <title>The Global Catalogue of Microorganisms (GCM) 10K type strain sequencing project: providing services to taxonomists for standard genome sequencing and annotation.</title>
        <authorList>
            <consortium name="The Broad Institute Genomics Platform"/>
            <consortium name="The Broad Institute Genome Sequencing Center for Infectious Disease"/>
            <person name="Wu L."/>
            <person name="Ma J."/>
        </authorList>
    </citation>
    <scope>NUCLEOTIDE SEQUENCE [LARGE SCALE GENOMIC DNA]</scope>
    <source>
        <strain evidence="8">KACC 14249</strain>
    </source>
</reference>
<keyword evidence="2 5" id="KW-0812">Transmembrane</keyword>
<feature type="transmembrane region" description="Helical" evidence="5">
    <location>
        <begin position="21"/>
        <end position="50"/>
    </location>
</feature>
<dbReference type="PANTHER" id="PTHR23518">
    <property type="entry name" value="C-METHYLTRANSFERASE"/>
    <property type="match status" value="1"/>
</dbReference>
<dbReference type="InterPro" id="IPR036259">
    <property type="entry name" value="MFS_trans_sf"/>
</dbReference>
<feature type="transmembrane region" description="Helical" evidence="5">
    <location>
        <begin position="238"/>
        <end position="257"/>
    </location>
</feature>
<comment type="caution">
    <text evidence="7">The sequence shown here is derived from an EMBL/GenBank/DDBJ whole genome shotgun (WGS) entry which is preliminary data.</text>
</comment>
<comment type="subcellular location">
    <subcellularLocation>
        <location evidence="1">Cell membrane</location>
        <topology evidence="1">Multi-pass membrane protein</topology>
    </subcellularLocation>
</comment>
<dbReference type="Gene3D" id="1.20.1250.20">
    <property type="entry name" value="MFS general substrate transporter like domains"/>
    <property type="match status" value="1"/>
</dbReference>
<evidence type="ECO:0000256" key="1">
    <source>
        <dbReference type="ARBA" id="ARBA00004651"/>
    </source>
</evidence>
<proteinExistence type="predicted"/>
<evidence type="ECO:0000256" key="5">
    <source>
        <dbReference type="SAM" id="Phobius"/>
    </source>
</evidence>
<feature type="domain" description="Major facilitator superfamily (MFS) profile" evidence="6">
    <location>
        <begin position="24"/>
        <end position="412"/>
    </location>
</feature>
<keyword evidence="8" id="KW-1185">Reference proteome</keyword>
<evidence type="ECO:0000313" key="8">
    <source>
        <dbReference type="Proteomes" id="UP001596189"/>
    </source>
</evidence>